<dbReference type="NCBIfam" id="NF033579">
    <property type="entry name" value="transpos_IS5_2"/>
    <property type="match status" value="1"/>
</dbReference>
<feature type="domain" description="Transposase IS4-like" evidence="1">
    <location>
        <begin position="72"/>
        <end position="239"/>
    </location>
</feature>
<evidence type="ECO:0000313" key="3">
    <source>
        <dbReference type="Proteomes" id="UP000077275"/>
    </source>
</evidence>
<proteinExistence type="predicted"/>
<sequence length="252" mass="29400">MALICLMKRLKLGYRLFTSTIQLTGEICSIINLKSIPHYTTLQKFFKRIKSEVIGEIMDKIVGLFDINNPWVALDGTGHSCDQASRYYIDKIKKQSKKWRKSYTKNQIAIDTRTQIILTHRVAKGPRHDSKDAIALIRKTKKYKPIGFSLDKAYDSEEIHKVIHEELNASSLIPLKKRAKKGKYRIGSRSIFTKPKYHQRSIVETVISVIKRIFGDKNQSRSDRLRNKETKLKNLCYNIYRHTKTFNIKIKI</sequence>
<keyword evidence="3" id="KW-1185">Reference proteome</keyword>
<gene>
    <name evidence="2" type="ORF">MBCUT_02250</name>
</gene>
<dbReference type="GO" id="GO:0003677">
    <property type="term" value="F:DNA binding"/>
    <property type="evidence" value="ECO:0007669"/>
    <property type="project" value="InterPro"/>
</dbReference>
<dbReference type="GO" id="GO:0004803">
    <property type="term" value="F:transposase activity"/>
    <property type="evidence" value="ECO:0007669"/>
    <property type="project" value="InterPro"/>
</dbReference>
<dbReference type="Pfam" id="PF01609">
    <property type="entry name" value="DDE_Tnp_1"/>
    <property type="match status" value="1"/>
</dbReference>
<protein>
    <submittedName>
        <fullName evidence="2">Transposase DDE domain protein</fullName>
    </submittedName>
</protein>
<dbReference type="InterPro" id="IPR053520">
    <property type="entry name" value="Transposase_Tn903"/>
</dbReference>
<dbReference type="Proteomes" id="UP000077275">
    <property type="component" value="Unassembled WGS sequence"/>
</dbReference>
<reference evidence="2 3" key="1">
    <citation type="submission" date="2016-04" db="EMBL/GenBank/DDBJ databases">
        <title>Genome sequence of Methanobrevibacter cuticularis DSM 11139.</title>
        <authorList>
            <person name="Poehlein A."/>
            <person name="Seedorf H."/>
            <person name="Daniel R."/>
        </authorList>
    </citation>
    <scope>NUCLEOTIDE SEQUENCE [LARGE SCALE GENOMIC DNA]</scope>
    <source>
        <strain evidence="2 3">DSM 11139</strain>
    </source>
</reference>
<dbReference type="GO" id="GO:0006313">
    <property type="term" value="P:DNA transposition"/>
    <property type="evidence" value="ECO:0007669"/>
    <property type="project" value="InterPro"/>
</dbReference>
<comment type="caution">
    <text evidence="2">The sequence shown here is derived from an EMBL/GenBank/DDBJ whole genome shotgun (WGS) entry which is preliminary data.</text>
</comment>
<name>A0A166CX68_9EURY</name>
<evidence type="ECO:0000313" key="2">
    <source>
        <dbReference type="EMBL" id="KZX17417.1"/>
    </source>
</evidence>
<accession>A0A166CX68</accession>
<organism evidence="2 3">
    <name type="scientific">Methanobrevibacter cuticularis</name>
    <dbReference type="NCBI Taxonomy" id="47311"/>
    <lineage>
        <taxon>Archaea</taxon>
        <taxon>Methanobacteriati</taxon>
        <taxon>Methanobacteriota</taxon>
        <taxon>Methanomada group</taxon>
        <taxon>Methanobacteria</taxon>
        <taxon>Methanobacteriales</taxon>
        <taxon>Methanobacteriaceae</taxon>
        <taxon>Methanobrevibacter</taxon>
    </lineage>
</organism>
<dbReference type="PATRIC" id="fig|47311.3.peg.250"/>
<dbReference type="AlphaFoldDB" id="A0A166CX68"/>
<dbReference type="InterPro" id="IPR002559">
    <property type="entry name" value="Transposase_11"/>
</dbReference>
<dbReference type="EMBL" id="LWMW01000043">
    <property type="protein sequence ID" value="KZX17417.1"/>
    <property type="molecule type" value="Genomic_DNA"/>
</dbReference>
<evidence type="ECO:0000259" key="1">
    <source>
        <dbReference type="Pfam" id="PF01609"/>
    </source>
</evidence>
<dbReference type="STRING" id="47311.MBCUT_02250"/>